<gene>
    <name evidence="1" type="ORF">MgSA37_02272</name>
</gene>
<keyword evidence="2" id="KW-1185">Reference proteome</keyword>
<dbReference type="Proteomes" id="UP000218263">
    <property type="component" value="Chromosome"/>
</dbReference>
<evidence type="ECO:0000313" key="1">
    <source>
        <dbReference type="EMBL" id="BAU54101.1"/>
    </source>
</evidence>
<name>A0A120MYX7_9SPHI</name>
<dbReference type="AlphaFoldDB" id="A0A120MYX7"/>
<protein>
    <submittedName>
        <fullName evidence="1">Uncharacterized protein</fullName>
    </submittedName>
</protein>
<dbReference type="EMBL" id="AP017313">
    <property type="protein sequence ID" value="BAU54101.1"/>
    <property type="molecule type" value="Genomic_DNA"/>
</dbReference>
<accession>A0A120MYX7</accession>
<dbReference type="KEGG" id="mgot:MgSA37_02272"/>
<proteinExistence type="predicted"/>
<sequence>MAVQIITKEDLEEFREKLMQDIKGLLSKLEYI</sequence>
<evidence type="ECO:0000313" key="2">
    <source>
        <dbReference type="Proteomes" id="UP000218263"/>
    </source>
</evidence>
<organism evidence="1 2">
    <name type="scientific">Mucilaginibacter gotjawali</name>
    <dbReference type="NCBI Taxonomy" id="1550579"/>
    <lineage>
        <taxon>Bacteria</taxon>
        <taxon>Pseudomonadati</taxon>
        <taxon>Bacteroidota</taxon>
        <taxon>Sphingobacteriia</taxon>
        <taxon>Sphingobacteriales</taxon>
        <taxon>Sphingobacteriaceae</taxon>
        <taxon>Mucilaginibacter</taxon>
    </lineage>
</organism>
<reference evidence="1 2" key="1">
    <citation type="submission" date="2015-12" db="EMBL/GenBank/DDBJ databases">
        <title>Genome sequence of Mucilaginibacter gotjawali.</title>
        <authorList>
            <person name="Lee J.S."/>
            <person name="Lee K.C."/>
            <person name="Kim K.K."/>
            <person name="Lee B.W."/>
        </authorList>
    </citation>
    <scope>NUCLEOTIDE SEQUENCE [LARGE SCALE GENOMIC DNA]</scope>
    <source>
        <strain evidence="1 2">SA3-7</strain>
    </source>
</reference>